<comment type="caution">
    <text evidence="6">The sequence shown here is derived from an EMBL/GenBank/DDBJ whole genome shotgun (WGS) entry which is preliminary data.</text>
</comment>
<evidence type="ECO:0000313" key="6">
    <source>
        <dbReference type="EMBL" id="PIN17836.1"/>
    </source>
</evidence>
<gene>
    <name evidence="6" type="ORF">CDL12_09496</name>
</gene>
<name>A0A2G9HJY1_9LAMI</name>
<reference evidence="7" key="1">
    <citation type="journal article" date="2018" name="Gigascience">
        <title>Genome assembly of the Pink Ipe (Handroanthus impetiginosus, Bignoniaceae), a highly valued, ecologically keystone Neotropical timber forest tree.</title>
        <authorList>
            <person name="Silva-Junior O.B."/>
            <person name="Grattapaglia D."/>
            <person name="Novaes E."/>
            <person name="Collevatti R.G."/>
        </authorList>
    </citation>
    <scope>NUCLEOTIDE SEQUENCE [LARGE SCALE GENOMIC DNA]</scope>
    <source>
        <strain evidence="7">cv. UFG-1</strain>
    </source>
</reference>
<dbReference type="EMBL" id="NKXS01001599">
    <property type="protein sequence ID" value="PIN17836.1"/>
    <property type="molecule type" value="Genomic_DNA"/>
</dbReference>
<feature type="region of interest" description="Disordered" evidence="5">
    <location>
        <begin position="266"/>
        <end position="455"/>
    </location>
</feature>
<feature type="region of interest" description="Disordered" evidence="5">
    <location>
        <begin position="480"/>
        <end position="509"/>
    </location>
</feature>
<sequence length="675" mass="75898">MGSASISDASQKALEPDLVDTGNRLLAVPSSTDELLILLEKAESLLSRVWQRPPKSTCNSLLPVMKALITNDILRHADLNIQVTVASCFNELTRITAPDPPYSDGVMRVFFRLFMIAFKQLPCESGLSYARALQILETMAKVRSCLMLMDIDTDGLIVEMFQIFLDSIRPTHPSDVFKYMEMIMTLVIEESDEISFELLRPLLASVKMDNKKTSPISWELGKKVIENCATKLQCGLKEAVKAMNLNIGDYAEIVTLIWRDTSSGKNKVSNEAAPAVDDPTSHLDGLPEAGHQECTPQINDGNGTKSDEENSSETLKGHQQTMQSAEGAGALRRKRGRKLNSVVRPEEGHRVLSEGYDEEEKDFSEPGNSSMPSDSSQKKSDSVNEVSLQKRGQLKKKVSTNNQHSDLEFSSGLKRRILQKKVKEGGSNGPKKKGTRAISGSRNKILSDTDTEEKQELLPEEHYRKKEIISRKHVRKEKMEEFPISKSAKAKNLKKEKEKKSRKSQVNHGEELVNSRIQVWWPMDKTFYAGTVKDFDPVTKKHTIMYDDDEIEILNLRKETWELIADRQPPQKQEADHPTPAKEPVKTQEKTAKRKTVSSKKHAALSSKRSKSENRSREISPPNTGYRIDESDKEMCETNVSTKDDGESHGGMEESNKLVKKTETGHDITEEVKKD</sequence>
<proteinExistence type="predicted"/>
<feature type="compositionally biased region" description="Basic residues" evidence="5">
    <location>
        <begin position="592"/>
        <end position="603"/>
    </location>
</feature>
<dbReference type="Pfam" id="PF20168">
    <property type="entry name" value="PDS5"/>
    <property type="match status" value="1"/>
</dbReference>
<keyword evidence="4" id="KW-0539">Nucleus</keyword>
<dbReference type="PANTHER" id="PTHR12663">
    <property type="entry name" value="ANDROGEN INDUCED INHIBITOR OF PROLIFERATION AS3 / PDS5-RELATED"/>
    <property type="match status" value="1"/>
</dbReference>
<feature type="compositionally biased region" description="Basic and acidic residues" evidence="5">
    <location>
        <begin position="573"/>
        <end position="591"/>
    </location>
</feature>
<dbReference type="Proteomes" id="UP000231279">
    <property type="component" value="Unassembled WGS sequence"/>
</dbReference>
<feature type="compositionally biased region" description="Polar residues" evidence="5">
    <location>
        <begin position="438"/>
        <end position="448"/>
    </location>
</feature>
<keyword evidence="2" id="KW-0227">DNA damage</keyword>
<feature type="region of interest" description="Disordered" evidence="5">
    <location>
        <begin position="567"/>
        <end position="675"/>
    </location>
</feature>
<evidence type="ECO:0000256" key="4">
    <source>
        <dbReference type="ARBA" id="ARBA00023242"/>
    </source>
</evidence>
<evidence type="ECO:0000256" key="2">
    <source>
        <dbReference type="ARBA" id="ARBA00022763"/>
    </source>
</evidence>
<dbReference type="GO" id="GO:0005634">
    <property type="term" value="C:nucleus"/>
    <property type="evidence" value="ECO:0007669"/>
    <property type="project" value="UniProtKB-SubCell"/>
</dbReference>
<feature type="compositionally biased region" description="Polar residues" evidence="5">
    <location>
        <begin position="294"/>
        <end position="304"/>
    </location>
</feature>
<evidence type="ECO:0000313" key="7">
    <source>
        <dbReference type="Proteomes" id="UP000231279"/>
    </source>
</evidence>
<feature type="compositionally biased region" description="Polar residues" evidence="5">
    <location>
        <begin position="312"/>
        <end position="324"/>
    </location>
</feature>
<dbReference type="GO" id="GO:0007064">
    <property type="term" value="P:mitotic sister chromatid cohesion"/>
    <property type="evidence" value="ECO:0007669"/>
    <property type="project" value="InterPro"/>
</dbReference>
<protein>
    <submittedName>
        <fullName evidence="6">Uncharacterized protein</fullName>
    </submittedName>
</protein>
<dbReference type="OrthoDB" id="894386at2759"/>
<evidence type="ECO:0000256" key="1">
    <source>
        <dbReference type="ARBA" id="ARBA00004123"/>
    </source>
</evidence>
<comment type="subcellular location">
    <subcellularLocation>
        <location evidence="1">Nucleus</location>
    </subcellularLocation>
</comment>
<keyword evidence="7" id="KW-1185">Reference proteome</keyword>
<feature type="compositionally biased region" description="Basic and acidic residues" evidence="5">
    <location>
        <begin position="627"/>
        <end position="675"/>
    </location>
</feature>
<evidence type="ECO:0000256" key="5">
    <source>
        <dbReference type="SAM" id="MobiDB-lite"/>
    </source>
</evidence>
<evidence type="ECO:0000256" key="3">
    <source>
        <dbReference type="ARBA" id="ARBA00023204"/>
    </source>
</evidence>
<dbReference type="GO" id="GO:0006281">
    <property type="term" value="P:DNA repair"/>
    <property type="evidence" value="ECO:0007669"/>
    <property type="project" value="UniProtKB-KW"/>
</dbReference>
<dbReference type="Gene3D" id="2.30.30.140">
    <property type="match status" value="1"/>
</dbReference>
<dbReference type="AlphaFoldDB" id="A0A2G9HJY1"/>
<dbReference type="InterPro" id="IPR039776">
    <property type="entry name" value="Pds5"/>
</dbReference>
<organism evidence="6 7">
    <name type="scientific">Handroanthus impetiginosus</name>
    <dbReference type="NCBI Taxonomy" id="429701"/>
    <lineage>
        <taxon>Eukaryota</taxon>
        <taxon>Viridiplantae</taxon>
        <taxon>Streptophyta</taxon>
        <taxon>Embryophyta</taxon>
        <taxon>Tracheophyta</taxon>
        <taxon>Spermatophyta</taxon>
        <taxon>Magnoliopsida</taxon>
        <taxon>eudicotyledons</taxon>
        <taxon>Gunneridae</taxon>
        <taxon>Pentapetalae</taxon>
        <taxon>asterids</taxon>
        <taxon>lamiids</taxon>
        <taxon>Lamiales</taxon>
        <taxon>Bignoniaceae</taxon>
        <taxon>Crescentiina</taxon>
        <taxon>Tabebuia alliance</taxon>
        <taxon>Handroanthus</taxon>
    </lineage>
</organism>
<accession>A0A2G9HJY1</accession>
<keyword evidence="3" id="KW-0234">DNA repair</keyword>
<dbReference type="GO" id="GO:0000785">
    <property type="term" value="C:chromatin"/>
    <property type="evidence" value="ECO:0007669"/>
    <property type="project" value="TreeGrafter"/>
</dbReference>
<dbReference type="STRING" id="429701.A0A2G9HJY1"/>
<dbReference type="CDD" id="cd20404">
    <property type="entry name" value="Tudor_Agenet_AtEML-like"/>
    <property type="match status" value="1"/>
</dbReference>
<dbReference type="PANTHER" id="PTHR12663:SF69">
    <property type="entry name" value="SISTER CHROMATID COHESION PROTEIN PDS5 HOMOLOG E"/>
    <property type="match status" value="1"/>
</dbReference>